<accession>A0A4P6X302</accession>
<reference evidence="2 3" key="1">
    <citation type="submission" date="2019-03" db="EMBL/GenBank/DDBJ databases">
        <authorList>
            <person name="Sebastian G."/>
            <person name="Baumann P."/>
            <person name="Ruckert C."/>
            <person name="Kalinowski J."/>
            <person name="Nebel B."/>
            <person name="Takors R."/>
            <person name="Blombach B."/>
        </authorList>
    </citation>
    <scope>NUCLEOTIDE SEQUENCE [LARGE SCALE GENOMIC DNA]</scope>
    <source>
        <strain evidence="2 3">DSM 1084</strain>
    </source>
</reference>
<dbReference type="Proteomes" id="UP000293912">
    <property type="component" value="Chromosome"/>
</dbReference>
<keyword evidence="3" id="KW-1185">Reference proteome</keyword>
<evidence type="ECO:0000256" key="1">
    <source>
        <dbReference type="SAM" id="SignalP"/>
    </source>
</evidence>
<dbReference type="EMBL" id="CP037867">
    <property type="protein sequence ID" value="QBM30510.1"/>
    <property type="molecule type" value="Genomic_DNA"/>
</dbReference>
<dbReference type="AlphaFoldDB" id="A0A4P6X302"/>
<keyword evidence="1" id="KW-0732">Signal</keyword>
<feature type="signal peptide" evidence="1">
    <location>
        <begin position="1"/>
        <end position="22"/>
    </location>
</feature>
<feature type="chain" id="PRO_5020381372" evidence="1">
    <location>
        <begin position="23"/>
        <end position="159"/>
    </location>
</feature>
<gene>
    <name evidence="2" type="ORF">HPF_22675</name>
</gene>
<evidence type="ECO:0000313" key="3">
    <source>
        <dbReference type="Proteomes" id="UP000293912"/>
    </source>
</evidence>
<dbReference type="KEGG" id="hpse:HPF_22675"/>
<organism evidence="2 3">
    <name type="scientific">Hydrogenophaga pseudoflava</name>
    <name type="common">Pseudomonas carboxydoflava</name>
    <dbReference type="NCBI Taxonomy" id="47421"/>
    <lineage>
        <taxon>Bacteria</taxon>
        <taxon>Pseudomonadati</taxon>
        <taxon>Pseudomonadota</taxon>
        <taxon>Betaproteobacteria</taxon>
        <taxon>Burkholderiales</taxon>
        <taxon>Comamonadaceae</taxon>
        <taxon>Hydrogenophaga</taxon>
    </lineage>
</organism>
<dbReference type="RefSeq" id="WP_133157925.1">
    <property type="nucleotide sequence ID" value="NZ_CP037867.1"/>
</dbReference>
<sequence length="159" mass="16858" precursor="true">MKPAHRLLSALAVGLGLVLAPAASQGEAQLTTLAPATSGALDFRIVVPPVMRVLENSHPSQLTSGADGLLGGQQRLVVLSNMKRGFCVTLRLRSPDVDQWQVRAAPESGVTLQAAGQAYRLCSDRPGRYTMVLQHQFGPSAHVPGAGQDWPVQTDITTL</sequence>
<proteinExistence type="predicted"/>
<evidence type="ECO:0000313" key="2">
    <source>
        <dbReference type="EMBL" id="QBM30510.1"/>
    </source>
</evidence>
<protein>
    <submittedName>
        <fullName evidence="2">Uncharacterized protein</fullName>
    </submittedName>
</protein>
<name>A0A4P6X302_HYDPS</name>